<accession>A0AAV2KYU0</accession>
<feature type="region of interest" description="Disordered" evidence="1">
    <location>
        <begin position="1"/>
        <end position="103"/>
    </location>
</feature>
<evidence type="ECO:0000256" key="1">
    <source>
        <dbReference type="SAM" id="MobiDB-lite"/>
    </source>
</evidence>
<dbReference type="Proteomes" id="UP001497482">
    <property type="component" value="Chromosome 2"/>
</dbReference>
<keyword evidence="3" id="KW-1185">Reference proteome</keyword>
<organism evidence="2 3">
    <name type="scientific">Knipowitschia caucasica</name>
    <name type="common">Caucasian dwarf goby</name>
    <name type="synonym">Pomatoschistus caucasicus</name>
    <dbReference type="NCBI Taxonomy" id="637954"/>
    <lineage>
        <taxon>Eukaryota</taxon>
        <taxon>Metazoa</taxon>
        <taxon>Chordata</taxon>
        <taxon>Craniata</taxon>
        <taxon>Vertebrata</taxon>
        <taxon>Euteleostomi</taxon>
        <taxon>Actinopterygii</taxon>
        <taxon>Neopterygii</taxon>
        <taxon>Teleostei</taxon>
        <taxon>Neoteleostei</taxon>
        <taxon>Acanthomorphata</taxon>
        <taxon>Gobiaria</taxon>
        <taxon>Gobiiformes</taxon>
        <taxon>Gobioidei</taxon>
        <taxon>Gobiidae</taxon>
        <taxon>Gobiinae</taxon>
        <taxon>Knipowitschia</taxon>
    </lineage>
</organism>
<proteinExistence type="predicted"/>
<sequence>MPPPPGKHGHHSADPPIHPSPSQSISGPGAKEGPPGTLLTPPRLNLPGMKPGRPPLSPPGPLLILQPPLGMKPDPGRWRGQGEDSERTERGLREDSERTERGQ</sequence>
<reference evidence="2 3" key="1">
    <citation type="submission" date="2024-04" db="EMBL/GenBank/DDBJ databases">
        <authorList>
            <person name="Waldvogel A.-M."/>
            <person name="Schoenle A."/>
        </authorList>
    </citation>
    <scope>NUCLEOTIDE SEQUENCE [LARGE SCALE GENOMIC DNA]</scope>
</reference>
<gene>
    <name evidence="2" type="ORF">KC01_LOCUS22462</name>
</gene>
<feature type="compositionally biased region" description="Basic and acidic residues" evidence="1">
    <location>
        <begin position="74"/>
        <end position="103"/>
    </location>
</feature>
<evidence type="ECO:0000313" key="2">
    <source>
        <dbReference type="EMBL" id="CAL1593344.1"/>
    </source>
</evidence>
<protein>
    <submittedName>
        <fullName evidence="2">Uncharacterized protein</fullName>
    </submittedName>
</protein>
<feature type="compositionally biased region" description="Low complexity" evidence="1">
    <location>
        <begin position="20"/>
        <end position="51"/>
    </location>
</feature>
<evidence type="ECO:0000313" key="3">
    <source>
        <dbReference type="Proteomes" id="UP001497482"/>
    </source>
</evidence>
<feature type="compositionally biased region" description="Pro residues" evidence="1">
    <location>
        <begin position="52"/>
        <end position="61"/>
    </location>
</feature>
<dbReference type="AlphaFoldDB" id="A0AAV2KYU0"/>
<name>A0AAV2KYU0_KNICA</name>
<dbReference type="EMBL" id="OZ035824">
    <property type="protein sequence ID" value="CAL1593344.1"/>
    <property type="molecule type" value="Genomic_DNA"/>
</dbReference>